<comment type="function">
    <text evidence="5">Component of the proteasome, a multicatalytic proteinase complex which is characterized by its ability to cleave peptides with Arg, Phe, Tyr, Leu, and Glu adjacent to the leaving group at neutral or slightly basic pH. The proteasome has an ATP-dependent proteolytic activity.</text>
</comment>
<dbReference type="AlphaFoldDB" id="A0AAD5VEP9"/>
<dbReference type="Pfam" id="PF00227">
    <property type="entry name" value="Proteasome"/>
    <property type="match status" value="1"/>
</dbReference>
<reference evidence="6" key="1">
    <citation type="submission" date="2022-07" db="EMBL/GenBank/DDBJ databases">
        <title>Genome Sequence of Physisporinus lineatus.</title>
        <authorList>
            <person name="Buettner E."/>
        </authorList>
    </citation>
    <scope>NUCLEOTIDE SEQUENCE</scope>
    <source>
        <strain evidence="6">VT162</strain>
    </source>
</reference>
<name>A0AAD5VEP9_9APHY</name>
<dbReference type="PROSITE" id="PS51476">
    <property type="entry name" value="PROTEASOME_BETA_2"/>
    <property type="match status" value="1"/>
</dbReference>
<dbReference type="Proteomes" id="UP001212997">
    <property type="component" value="Unassembled WGS sequence"/>
</dbReference>
<dbReference type="FunFam" id="3.60.20.10:FF:000008">
    <property type="entry name" value="Proteasome subunit beta type-4"/>
    <property type="match status" value="1"/>
</dbReference>
<dbReference type="InterPro" id="IPR023333">
    <property type="entry name" value="Proteasome_suB-type"/>
</dbReference>
<comment type="subcellular location">
    <subcellularLocation>
        <location evidence="5">Cytoplasm</location>
    </subcellularLocation>
    <subcellularLocation>
        <location evidence="5">Nucleus</location>
    </subcellularLocation>
</comment>
<keyword evidence="2 5" id="KW-0647">Proteasome</keyword>
<sequence>MDVSFAITGKGYVILAADTTAAHSIIKVKLDEDKIKALGPHLLMAYSGEPGDTVQFAEYIERNIRLYQIRNTYALRPSSAASWIRRVLADSLRSRKPYAVNLLLGGYDTNTHTPHLYWVDYLGTLVEVPFAAHGYGSYFALSLLDRYHDPEAPLEEGLATLKRCIDEVSKRLVVAPGNYKVKVVDKDGVREVEL</sequence>
<evidence type="ECO:0000256" key="1">
    <source>
        <dbReference type="ARBA" id="ARBA00022490"/>
    </source>
</evidence>
<evidence type="ECO:0000256" key="4">
    <source>
        <dbReference type="ARBA" id="ARBA00026071"/>
    </source>
</evidence>
<dbReference type="InterPro" id="IPR001353">
    <property type="entry name" value="Proteasome_sua/b"/>
</dbReference>
<dbReference type="GO" id="GO:0010498">
    <property type="term" value="P:proteasomal protein catabolic process"/>
    <property type="evidence" value="ECO:0007669"/>
    <property type="project" value="InterPro"/>
</dbReference>
<dbReference type="InterPro" id="IPR050115">
    <property type="entry name" value="Proteasome_alpha"/>
</dbReference>
<dbReference type="InterPro" id="IPR029055">
    <property type="entry name" value="Ntn_hydrolases_N"/>
</dbReference>
<evidence type="ECO:0000313" key="6">
    <source>
        <dbReference type="EMBL" id="KAJ3492032.1"/>
    </source>
</evidence>
<gene>
    <name evidence="6" type="ORF">NLI96_g335</name>
</gene>
<comment type="caution">
    <text evidence="6">The sequence shown here is derived from an EMBL/GenBank/DDBJ whole genome shotgun (WGS) entry which is preliminary data.</text>
</comment>
<evidence type="ECO:0000256" key="5">
    <source>
        <dbReference type="RuleBase" id="RU004203"/>
    </source>
</evidence>
<dbReference type="EMBL" id="JANAWD010000004">
    <property type="protein sequence ID" value="KAJ3492032.1"/>
    <property type="molecule type" value="Genomic_DNA"/>
</dbReference>
<dbReference type="GO" id="GO:0005634">
    <property type="term" value="C:nucleus"/>
    <property type="evidence" value="ECO:0007669"/>
    <property type="project" value="UniProtKB-SubCell"/>
</dbReference>
<organism evidence="6 7">
    <name type="scientific">Meripilus lineatus</name>
    <dbReference type="NCBI Taxonomy" id="2056292"/>
    <lineage>
        <taxon>Eukaryota</taxon>
        <taxon>Fungi</taxon>
        <taxon>Dikarya</taxon>
        <taxon>Basidiomycota</taxon>
        <taxon>Agaricomycotina</taxon>
        <taxon>Agaricomycetes</taxon>
        <taxon>Polyporales</taxon>
        <taxon>Meripilaceae</taxon>
        <taxon>Meripilus</taxon>
    </lineage>
</organism>
<keyword evidence="3 5" id="KW-0539">Nucleus</keyword>
<dbReference type="SUPFAM" id="SSF56235">
    <property type="entry name" value="N-terminal nucleophile aminohydrolases (Ntn hydrolases)"/>
    <property type="match status" value="1"/>
</dbReference>
<evidence type="ECO:0000256" key="3">
    <source>
        <dbReference type="ARBA" id="ARBA00023242"/>
    </source>
</evidence>
<keyword evidence="1 5" id="KW-0963">Cytoplasm</keyword>
<dbReference type="InterPro" id="IPR035206">
    <property type="entry name" value="Proteasome_beta2"/>
</dbReference>
<dbReference type="GO" id="GO:0019774">
    <property type="term" value="C:proteasome core complex, beta-subunit complex"/>
    <property type="evidence" value="ECO:0007669"/>
    <property type="project" value="UniProtKB-ARBA"/>
</dbReference>
<proteinExistence type="inferred from homology"/>
<comment type="similarity">
    <text evidence="5">Belongs to the peptidase T1B family.</text>
</comment>
<comment type="subunit">
    <text evidence="5">Component of the proteasome complex.</text>
</comment>
<evidence type="ECO:0000256" key="2">
    <source>
        <dbReference type="ARBA" id="ARBA00022942"/>
    </source>
</evidence>
<protein>
    <recommendedName>
        <fullName evidence="5">Proteasome subunit beta</fullName>
    </recommendedName>
</protein>
<comment type="subunit">
    <text evidence="4">The 26S proteasome consists of a 20S proteasome core and two 19S regulatory subunits. The 20S proteasome core is composed of 28 subunits that are arranged in four stacked rings, resulting in a barrel-shaped structure. The two end rings are each formed by seven alpha subunits, and the two central rings are each formed by seven beta subunits. The catalytic chamber with the active sites is on the inside of the barrel.</text>
</comment>
<accession>A0AAD5VEP9</accession>
<keyword evidence="7" id="KW-1185">Reference proteome</keyword>
<dbReference type="GO" id="GO:0005737">
    <property type="term" value="C:cytoplasm"/>
    <property type="evidence" value="ECO:0007669"/>
    <property type="project" value="UniProtKB-SubCell"/>
</dbReference>
<dbReference type="PANTHER" id="PTHR11599">
    <property type="entry name" value="PROTEASOME SUBUNIT ALPHA/BETA"/>
    <property type="match status" value="1"/>
</dbReference>
<dbReference type="Gene3D" id="3.60.20.10">
    <property type="entry name" value="Glutamine Phosphoribosylpyrophosphate, subunit 1, domain 1"/>
    <property type="match status" value="1"/>
</dbReference>
<dbReference type="CDD" id="cd03758">
    <property type="entry name" value="proteasome_beta_type_2"/>
    <property type="match status" value="1"/>
</dbReference>
<evidence type="ECO:0000313" key="7">
    <source>
        <dbReference type="Proteomes" id="UP001212997"/>
    </source>
</evidence>